<dbReference type="Pfam" id="PF00916">
    <property type="entry name" value="Sulfate_transp"/>
    <property type="match status" value="1"/>
</dbReference>
<feature type="domain" description="STAS" evidence="6">
    <location>
        <begin position="519"/>
        <end position="745"/>
    </location>
</feature>
<evidence type="ECO:0000313" key="8">
    <source>
        <dbReference type="Proteomes" id="UP000562415"/>
    </source>
</evidence>
<keyword evidence="4 5" id="KW-0472">Membrane</keyword>
<comment type="caution">
    <text evidence="7">The sequence shown here is derived from an EMBL/GenBank/DDBJ whole genome shotgun (WGS) entry which is preliminary data.</text>
</comment>
<sequence>MNQARPRYVIERPAYSLSLFDEEFEKKSRTYPVGDKLRNLFRCSASRFKLILFSLFPILVWLPKYKIKEYILPDVLGGVSAGTIQVPQGMAFALLANLPPVNGLYSSFFPLVTYLFLGGIHQMVPGTFAVISIIVGNVCNELAPESDFQYFNHTTNETSVNTTALEAARLEISATLACLTAIIQLCLGFVQFGFVAIYLSESFIRGFMTAAGLQILISVLKYVFGLTVPSYTGPLAIVYTFIDICKGLPQTNVASLVYALVSAVLLIIVKELNLKYMKKIRMPIPMEIIIVIVATAISGSFNMPEKYGMPVVGKISMGFPAPTLPLVSKWKDMIGTAFSLAIVSYVINLAMGRTLAAKHGYDVDPNQEILALGCSNFFGSFFKIHVICCALSVTLAVDGAGGKSQVASFFVAMVVMVTMLALGIYLEPLPKSVLGALIAVNLKNSLKQLADPFYLWKKSKLDCLVWLVSFLSAFFLSLPYGVAVGVGFSVLVVVFHTQFRNGSALGQITSTDIYKNPKAYNKVHELNGIKIVTYCSPLYFANSEIFREKIIAKTGVDPGKVYLARKKYVKRQEKGTAQPPPNLPKLLLRQNKTLSLQELQKDFESSSPTDTNNNQTTANGASISYVTFQPPANNGVGSSELGSTDTAQGGTFMPTAELDPVMTAPPYISFHTIILDMSGVCFVDLMGTKALGKLCSSYQKIGIKVFLANVQAQVYNDISTGGAFEEGGLDRSHLFLTIHDAVLFALANIKEVVHPPILEERPNQTELSIYDESVDEGSTEFKNLEEEMFGSMFHSETQTAL</sequence>
<dbReference type="AlphaFoldDB" id="A0A7K5FWQ9"/>
<feature type="transmembrane region" description="Helical" evidence="5">
    <location>
        <begin position="46"/>
        <end position="63"/>
    </location>
</feature>
<reference evidence="7 8" key="1">
    <citation type="submission" date="2019-09" db="EMBL/GenBank/DDBJ databases">
        <title>Bird 10,000 Genomes (B10K) Project - Family phase.</title>
        <authorList>
            <person name="Zhang G."/>
        </authorList>
    </citation>
    <scope>NUCLEOTIDE SEQUENCE [LARGE SCALE GENOMIC DNA]</scope>
    <source>
        <strain evidence="7">B10K-DU-017-47</strain>
    </source>
</reference>
<evidence type="ECO:0000313" key="7">
    <source>
        <dbReference type="EMBL" id="NWS49109.1"/>
    </source>
</evidence>
<feature type="transmembrane region" description="Helical" evidence="5">
    <location>
        <begin position="75"/>
        <end position="96"/>
    </location>
</feature>
<feature type="transmembrane region" description="Helical" evidence="5">
    <location>
        <begin position="219"/>
        <end position="242"/>
    </location>
</feature>
<dbReference type="OrthoDB" id="288203at2759"/>
<protein>
    <submittedName>
        <fullName evidence="7">S26A9 protein</fullName>
    </submittedName>
</protein>
<dbReference type="SUPFAM" id="SSF52091">
    <property type="entry name" value="SpoIIaa-like"/>
    <property type="match status" value="1"/>
</dbReference>
<keyword evidence="3 5" id="KW-1133">Transmembrane helix</keyword>
<evidence type="ECO:0000256" key="5">
    <source>
        <dbReference type="SAM" id="Phobius"/>
    </source>
</evidence>
<gene>
    <name evidence="7" type="primary">Slc26a9</name>
    <name evidence="7" type="ORF">PROATE_R01204</name>
</gene>
<dbReference type="Proteomes" id="UP000562415">
    <property type="component" value="Unassembled WGS sequence"/>
</dbReference>
<proteinExistence type="predicted"/>
<evidence type="ECO:0000256" key="2">
    <source>
        <dbReference type="ARBA" id="ARBA00022692"/>
    </source>
</evidence>
<dbReference type="PANTHER" id="PTHR11814">
    <property type="entry name" value="SULFATE TRANSPORTER"/>
    <property type="match status" value="1"/>
</dbReference>
<evidence type="ECO:0000256" key="3">
    <source>
        <dbReference type="ARBA" id="ARBA00022989"/>
    </source>
</evidence>
<dbReference type="GO" id="GO:0055085">
    <property type="term" value="P:transmembrane transport"/>
    <property type="evidence" value="ECO:0007669"/>
    <property type="project" value="InterPro"/>
</dbReference>
<keyword evidence="2 5" id="KW-0812">Transmembrane</keyword>
<dbReference type="EMBL" id="VYZH01005660">
    <property type="protein sequence ID" value="NWS49109.1"/>
    <property type="molecule type" value="Genomic_DNA"/>
</dbReference>
<feature type="transmembrane region" description="Helical" evidence="5">
    <location>
        <begin position="334"/>
        <end position="357"/>
    </location>
</feature>
<feature type="transmembrane region" description="Helical" evidence="5">
    <location>
        <begin position="254"/>
        <end position="272"/>
    </location>
</feature>
<accession>A0A7K5FWQ9</accession>
<dbReference type="InterPro" id="IPR001902">
    <property type="entry name" value="SLC26A/SulP_fam"/>
</dbReference>
<feature type="transmembrane region" description="Helical" evidence="5">
    <location>
        <begin position="409"/>
        <end position="426"/>
    </location>
</feature>
<dbReference type="Pfam" id="PF01740">
    <property type="entry name" value="STAS"/>
    <property type="match status" value="1"/>
</dbReference>
<dbReference type="CDD" id="cd07042">
    <property type="entry name" value="STAS_SulP_like_sulfate_transporter"/>
    <property type="match status" value="1"/>
</dbReference>
<dbReference type="NCBIfam" id="TIGR00815">
    <property type="entry name" value="sulP"/>
    <property type="match status" value="1"/>
</dbReference>
<evidence type="ECO:0000256" key="1">
    <source>
        <dbReference type="ARBA" id="ARBA00004141"/>
    </source>
</evidence>
<comment type="subcellular location">
    <subcellularLocation>
        <location evidence="1">Membrane</location>
        <topology evidence="1">Multi-pass membrane protein</topology>
    </subcellularLocation>
</comment>
<dbReference type="InterPro" id="IPR036513">
    <property type="entry name" value="STAS_dom_sf"/>
</dbReference>
<evidence type="ECO:0000259" key="6">
    <source>
        <dbReference type="PROSITE" id="PS50801"/>
    </source>
</evidence>
<feature type="non-terminal residue" evidence="7">
    <location>
        <position position="1"/>
    </location>
</feature>
<feature type="non-terminal residue" evidence="7">
    <location>
        <position position="801"/>
    </location>
</feature>
<dbReference type="InterPro" id="IPR011547">
    <property type="entry name" value="SLC26A/SulP_dom"/>
</dbReference>
<keyword evidence="8" id="KW-1185">Reference proteome</keyword>
<name>A0A7K5FWQ9_PROAR</name>
<feature type="transmembrane region" description="Helical" evidence="5">
    <location>
        <begin position="284"/>
        <end position="301"/>
    </location>
</feature>
<dbReference type="GO" id="GO:0016020">
    <property type="term" value="C:membrane"/>
    <property type="evidence" value="ECO:0007669"/>
    <property type="project" value="UniProtKB-SubCell"/>
</dbReference>
<dbReference type="PROSITE" id="PS50801">
    <property type="entry name" value="STAS"/>
    <property type="match status" value="1"/>
</dbReference>
<feature type="transmembrane region" description="Helical" evidence="5">
    <location>
        <begin position="172"/>
        <end position="199"/>
    </location>
</feature>
<dbReference type="InterPro" id="IPR002645">
    <property type="entry name" value="STAS_dom"/>
</dbReference>
<dbReference type="Gene3D" id="3.30.750.24">
    <property type="entry name" value="STAS domain"/>
    <property type="match status" value="1"/>
</dbReference>
<evidence type="ECO:0000256" key="4">
    <source>
        <dbReference type="ARBA" id="ARBA00023136"/>
    </source>
</evidence>
<feature type="transmembrane region" description="Helical" evidence="5">
    <location>
        <begin position="108"/>
        <end position="135"/>
    </location>
</feature>
<organism evidence="7 8">
    <name type="scientific">Probosciger aterrimus</name>
    <name type="common">Palm cockatoo</name>
    <dbReference type="NCBI Taxonomy" id="141839"/>
    <lineage>
        <taxon>Eukaryota</taxon>
        <taxon>Metazoa</taxon>
        <taxon>Chordata</taxon>
        <taxon>Craniata</taxon>
        <taxon>Vertebrata</taxon>
        <taxon>Euteleostomi</taxon>
        <taxon>Archelosauria</taxon>
        <taxon>Archosauria</taxon>
        <taxon>Dinosauria</taxon>
        <taxon>Saurischia</taxon>
        <taxon>Theropoda</taxon>
        <taxon>Coelurosauria</taxon>
        <taxon>Aves</taxon>
        <taxon>Neognathae</taxon>
        <taxon>Neoaves</taxon>
        <taxon>Telluraves</taxon>
        <taxon>Australaves</taxon>
        <taxon>Psittaciformes</taxon>
        <taxon>Cacatuidae</taxon>
        <taxon>Probosciger</taxon>
    </lineage>
</organism>
<feature type="transmembrane region" description="Helical" evidence="5">
    <location>
        <begin position="377"/>
        <end position="397"/>
    </location>
</feature>
<feature type="transmembrane region" description="Helical" evidence="5">
    <location>
        <begin position="464"/>
        <end position="495"/>
    </location>
</feature>